<reference evidence="1" key="1">
    <citation type="journal article" date="2019" name="PLoS Negl. Trop. Dis.">
        <title>Revisiting the worldwide diversity of Leptospira species in the environment.</title>
        <authorList>
            <person name="Vincent A.T."/>
            <person name="Schiettekatte O."/>
            <person name="Bourhy P."/>
            <person name="Veyrier F.J."/>
            <person name="Picardeau M."/>
        </authorList>
    </citation>
    <scope>NUCLEOTIDE SEQUENCE [LARGE SCALE GENOMIC DNA]</scope>
    <source>
        <strain evidence="1">201300427</strain>
    </source>
</reference>
<protein>
    <submittedName>
        <fullName evidence="1">DUF4442 domain-containing protein</fullName>
    </submittedName>
</protein>
<dbReference type="OrthoDB" id="9814774at2"/>
<gene>
    <name evidence="1" type="ORF">EHS15_18945</name>
</gene>
<proteinExistence type="predicted"/>
<accession>A0A4R9LTI8</accession>
<dbReference type="RefSeq" id="WP_135762170.1">
    <property type="nucleotide sequence ID" value="NZ_RQHW01000082.1"/>
</dbReference>
<evidence type="ECO:0000313" key="2">
    <source>
        <dbReference type="Proteomes" id="UP000298058"/>
    </source>
</evidence>
<organism evidence="1 2">
    <name type="scientific">Leptospira idonii</name>
    <dbReference type="NCBI Taxonomy" id="1193500"/>
    <lineage>
        <taxon>Bacteria</taxon>
        <taxon>Pseudomonadati</taxon>
        <taxon>Spirochaetota</taxon>
        <taxon>Spirochaetia</taxon>
        <taxon>Leptospirales</taxon>
        <taxon>Leptospiraceae</taxon>
        <taxon>Leptospira</taxon>
    </lineage>
</organism>
<dbReference type="EMBL" id="RQHW01000082">
    <property type="protein sequence ID" value="TGN16925.1"/>
    <property type="molecule type" value="Genomic_DNA"/>
</dbReference>
<dbReference type="SUPFAM" id="SSF54637">
    <property type="entry name" value="Thioesterase/thiol ester dehydrase-isomerase"/>
    <property type="match status" value="1"/>
</dbReference>
<comment type="caution">
    <text evidence="1">The sequence shown here is derived from an EMBL/GenBank/DDBJ whole genome shotgun (WGS) entry which is preliminary data.</text>
</comment>
<dbReference type="Pfam" id="PF14539">
    <property type="entry name" value="DUF4442"/>
    <property type="match status" value="1"/>
</dbReference>
<dbReference type="Proteomes" id="UP000298058">
    <property type="component" value="Unassembled WGS sequence"/>
</dbReference>
<keyword evidence="2" id="KW-1185">Reference proteome</keyword>
<dbReference type="Gene3D" id="3.10.129.10">
    <property type="entry name" value="Hotdog Thioesterase"/>
    <property type="match status" value="1"/>
</dbReference>
<name>A0A4R9LTI8_9LEPT</name>
<sequence>MSRLNYEVSPMWKFLQGHCGMEEAFSVFGPYEGANIKVKRTDPYTLESSMQLVLRNTNYVGTHFGGSLYSMCDPFFMFLLIENLGEGYIVWDKSASIDFLRPGKGLVKAVFHIPPEELRKIKEEVDEKKKMDWSTRCEIIDEEGKQVAEVKKVLYIRKIK</sequence>
<dbReference type="InterPro" id="IPR029069">
    <property type="entry name" value="HotDog_dom_sf"/>
</dbReference>
<dbReference type="AlphaFoldDB" id="A0A4R9LTI8"/>
<dbReference type="InterPro" id="IPR027961">
    <property type="entry name" value="DUF4442"/>
</dbReference>
<evidence type="ECO:0000313" key="1">
    <source>
        <dbReference type="EMBL" id="TGN16925.1"/>
    </source>
</evidence>